<dbReference type="InterPro" id="IPR012338">
    <property type="entry name" value="Beta-lactam/transpept-like"/>
</dbReference>
<evidence type="ECO:0000313" key="4">
    <source>
        <dbReference type="Proteomes" id="UP000077013"/>
    </source>
</evidence>
<feature type="transmembrane region" description="Helical" evidence="1">
    <location>
        <begin position="389"/>
        <end position="409"/>
    </location>
</feature>
<dbReference type="RefSeq" id="WP_068591695.1">
    <property type="nucleotide sequence ID" value="NZ_LRXL01000037.1"/>
</dbReference>
<protein>
    <submittedName>
        <fullName evidence="3">Serine hydrolase</fullName>
    </submittedName>
</protein>
<gene>
    <name evidence="3" type="ORF">ULVI_08260</name>
</gene>
<dbReference type="STRING" id="1763537.ULVI_08260"/>
<keyword evidence="4" id="KW-1185">Reference proteome</keyword>
<dbReference type="PANTHER" id="PTHR46825:SF12">
    <property type="entry name" value="PENICILLIN-BINDING PROTEIN 4"/>
    <property type="match status" value="1"/>
</dbReference>
<dbReference type="SUPFAM" id="SSF56601">
    <property type="entry name" value="beta-lactamase/transpeptidase-like"/>
    <property type="match status" value="1"/>
</dbReference>
<dbReference type="PANTHER" id="PTHR46825">
    <property type="entry name" value="D-ALANYL-D-ALANINE-CARBOXYPEPTIDASE/ENDOPEPTIDASE AMPH"/>
    <property type="match status" value="1"/>
</dbReference>
<dbReference type="OrthoDB" id="9797709at2"/>
<accession>A0A167HG27</accession>
<keyword evidence="1" id="KW-1133">Transmembrane helix</keyword>
<evidence type="ECO:0000313" key="3">
    <source>
        <dbReference type="EMBL" id="OAB78571.1"/>
    </source>
</evidence>
<dbReference type="Proteomes" id="UP000077013">
    <property type="component" value="Unassembled WGS sequence"/>
</dbReference>
<feature type="transmembrane region" description="Helical" evidence="1">
    <location>
        <begin position="7"/>
        <end position="30"/>
    </location>
</feature>
<dbReference type="GO" id="GO:0016787">
    <property type="term" value="F:hydrolase activity"/>
    <property type="evidence" value="ECO:0007669"/>
    <property type="project" value="UniProtKB-KW"/>
</dbReference>
<proteinExistence type="predicted"/>
<reference evidence="3 4" key="1">
    <citation type="submission" date="2016-02" db="EMBL/GenBank/DDBJ databases">
        <title>Ulvibacter sp. LPB0005, isolated from Thais luteostoma.</title>
        <authorList>
            <person name="Shin S.-K."/>
            <person name="Yi H."/>
        </authorList>
    </citation>
    <scope>NUCLEOTIDE SEQUENCE [LARGE SCALE GENOMIC DNA]</scope>
    <source>
        <strain evidence="3 4">LPB0005</strain>
    </source>
</reference>
<keyword evidence="1" id="KW-0472">Membrane</keyword>
<dbReference type="EMBL" id="LRXL01000037">
    <property type="protein sequence ID" value="OAB78571.1"/>
    <property type="molecule type" value="Genomic_DNA"/>
</dbReference>
<dbReference type="AlphaFoldDB" id="A0A167HG27"/>
<comment type="caution">
    <text evidence="3">The sequence shown here is derived from an EMBL/GenBank/DDBJ whole genome shotgun (WGS) entry which is preliminary data.</text>
</comment>
<keyword evidence="3" id="KW-0378">Hydrolase</keyword>
<dbReference type="InterPro" id="IPR001466">
    <property type="entry name" value="Beta-lactam-related"/>
</dbReference>
<dbReference type="InterPro" id="IPR050491">
    <property type="entry name" value="AmpC-like"/>
</dbReference>
<evidence type="ECO:0000256" key="1">
    <source>
        <dbReference type="SAM" id="Phobius"/>
    </source>
</evidence>
<organism evidence="3 4">
    <name type="scientific">Cochleicola gelatinilyticus</name>
    <dbReference type="NCBI Taxonomy" id="1763537"/>
    <lineage>
        <taxon>Bacteria</taxon>
        <taxon>Pseudomonadati</taxon>
        <taxon>Bacteroidota</taxon>
        <taxon>Flavobacteriia</taxon>
        <taxon>Flavobacteriales</taxon>
        <taxon>Flavobacteriaceae</taxon>
        <taxon>Cochleicola</taxon>
    </lineage>
</organism>
<dbReference type="Pfam" id="PF00144">
    <property type="entry name" value="Beta-lactamase"/>
    <property type="match status" value="1"/>
</dbReference>
<name>A0A167HG27_9FLAO</name>
<sequence>MKKLKRIFLPIVAIILWTVFVAAGFINGFLLRPITSETSSEEFIKASKEEISAEFVGNLAMILIENGVPSESYFYGIDNETITENTVFQVASISKWVTSWGIFKLIEDDKLALDTPIEHYLTRWHLPESEFDHDEVTVRSLLSHTSGLVDGLGYDGFYSQEKVQTIEASLTRAADAPYSEGIAKIGNEPNTQYQYSGAGYTILQLLIEEVSGQSFQQYMTENIFEPLQMNNSTFILSEKPSVQVATWYKDDGSVSKPVYFTALAAASLYTSASDLSKFVIANSAKNNVLSIETLEQMHAPEAFQHSYAVHAAGPAIYGGTEGNAPVIGHDGSSDRPVINTAARLIPETKDGIVVLEMGNHGMASRLADEWMFWKLEIADYVVMQRNKSYLITLLIIGYLVIIFGAVVIIRRAKA</sequence>
<dbReference type="Gene3D" id="3.40.710.10">
    <property type="entry name" value="DD-peptidase/beta-lactamase superfamily"/>
    <property type="match status" value="1"/>
</dbReference>
<evidence type="ECO:0000259" key="2">
    <source>
        <dbReference type="Pfam" id="PF00144"/>
    </source>
</evidence>
<feature type="domain" description="Beta-lactamase-related" evidence="2">
    <location>
        <begin position="78"/>
        <end position="367"/>
    </location>
</feature>
<keyword evidence="1" id="KW-0812">Transmembrane</keyword>